<evidence type="ECO:0000259" key="1">
    <source>
        <dbReference type="Pfam" id="PF13400"/>
    </source>
</evidence>
<name>A0A927K1R1_9ACTN</name>
<dbReference type="InterPro" id="IPR028087">
    <property type="entry name" value="Tad_N"/>
</dbReference>
<comment type="caution">
    <text evidence="2">The sequence shown here is derived from an EMBL/GenBank/DDBJ whole genome shotgun (WGS) entry which is preliminary data.</text>
</comment>
<protein>
    <recommendedName>
        <fullName evidence="1">Putative Flp pilus-assembly TadG-like N-terminal domain-containing protein</fullName>
    </recommendedName>
</protein>
<sequence>MAVGVTVDASAAYLQRQGLATLADGAALAGADNVEGAAVYRAGLGDGRAPLDADAIHDAVVGHLRELGAYDEFPGLALEVTVADEAVLVRLVAPLDLPISVAGLTDARVAARGSAVVRIEAGP</sequence>
<dbReference type="Proteomes" id="UP000616839">
    <property type="component" value="Unassembled WGS sequence"/>
</dbReference>
<evidence type="ECO:0000313" key="2">
    <source>
        <dbReference type="EMBL" id="MBD8868767.1"/>
    </source>
</evidence>
<dbReference type="EMBL" id="JACYXZ010000001">
    <property type="protein sequence ID" value="MBD8868767.1"/>
    <property type="molecule type" value="Genomic_DNA"/>
</dbReference>
<dbReference type="Pfam" id="PF13400">
    <property type="entry name" value="Tad"/>
    <property type="match status" value="1"/>
</dbReference>
<gene>
    <name evidence="2" type="ORF">IE331_03920</name>
</gene>
<evidence type="ECO:0000313" key="3">
    <source>
        <dbReference type="Proteomes" id="UP000616839"/>
    </source>
</evidence>
<reference evidence="2" key="1">
    <citation type="submission" date="2020-09" db="EMBL/GenBank/DDBJ databases">
        <title>Nocardioides sp. strain MJB4 16S ribosomal RNA gene Genome sequencing and assembly.</title>
        <authorList>
            <person name="Kim I."/>
        </authorList>
    </citation>
    <scope>NUCLEOTIDE SEQUENCE</scope>
    <source>
        <strain evidence="2">MJB4</strain>
    </source>
</reference>
<organism evidence="2 3">
    <name type="scientific">Nocardioides donggukensis</name>
    <dbReference type="NCBI Taxonomy" id="2774019"/>
    <lineage>
        <taxon>Bacteria</taxon>
        <taxon>Bacillati</taxon>
        <taxon>Actinomycetota</taxon>
        <taxon>Actinomycetes</taxon>
        <taxon>Propionibacteriales</taxon>
        <taxon>Nocardioidaceae</taxon>
        <taxon>Nocardioides</taxon>
    </lineage>
</organism>
<keyword evidence="3" id="KW-1185">Reference proteome</keyword>
<dbReference type="AlphaFoldDB" id="A0A927K1R1"/>
<accession>A0A927K1R1</accession>
<feature type="domain" description="Putative Flp pilus-assembly TadG-like N-terminal" evidence="1">
    <location>
        <begin position="2"/>
        <end position="32"/>
    </location>
</feature>
<proteinExistence type="predicted"/>